<evidence type="ECO:0000313" key="2">
    <source>
        <dbReference type="Proteomes" id="UP001255856"/>
    </source>
</evidence>
<comment type="caution">
    <text evidence="1">The sequence shown here is derived from an EMBL/GenBank/DDBJ whole genome shotgun (WGS) entry which is preliminary data.</text>
</comment>
<evidence type="ECO:0000313" key="1">
    <source>
        <dbReference type="EMBL" id="KAK2080573.1"/>
    </source>
</evidence>
<reference evidence="1" key="1">
    <citation type="submission" date="2021-01" db="EMBL/GenBank/DDBJ databases">
        <authorList>
            <person name="Eckstrom K.M.E."/>
        </authorList>
    </citation>
    <scope>NUCLEOTIDE SEQUENCE</scope>
    <source>
        <strain evidence="1">UVCC 0001</strain>
    </source>
</reference>
<dbReference type="EMBL" id="JASFZW010000001">
    <property type="protein sequence ID" value="KAK2080573.1"/>
    <property type="molecule type" value="Genomic_DNA"/>
</dbReference>
<sequence>MLLELKERHWKKAEEAEGAEDLVSPLARLHLPAAGATPPAIEAGPNTSRSLSPGAVERLNKLGNKLSEAETILQSATCSP</sequence>
<organism evidence="1 2">
    <name type="scientific">Prototheca wickerhamii</name>
    <dbReference type="NCBI Taxonomy" id="3111"/>
    <lineage>
        <taxon>Eukaryota</taxon>
        <taxon>Viridiplantae</taxon>
        <taxon>Chlorophyta</taxon>
        <taxon>core chlorophytes</taxon>
        <taxon>Trebouxiophyceae</taxon>
        <taxon>Chlorellales</taxon>
        <taxon>Chlorellaceae</taxon>
        <taxon>Prototheca</taxon>
    </lineage>
</organism>
<keyword evidence="2" id="KW-1185">Reference proteome</keyword>
<dbReference type="Proteomes" id="UP001255856">
    <property type="component" value="Unassembled WGS sequence"/>
</dbReference>
<gene>
    <name evidence="1" type="ORF">QBZ16_000427</name>
</gene>
<protein>
    <submittedName>
        <fullName evidence="1">Uncharacterized protein</fullName>
    </submittedName>
</protein>
<accession>A0AAD9ILJ3</accession>
<name>A0AAD9ILJ3_PROWI</name>
<proteinExistence type="predicted"/>
<dbReference type="AlphaFoldDB" id="A0AAD9ILJ3"/>